<dbReference type="GO" id="GO:0005506">
    <property type="term" value="F:iron ion binding"/>
    <property type="evidence" value="ECO:0007669"/>
    <property type="project" value="InterPro"/>
</dbReference>
<evidence type="ECO:0000256" key="7">
    <source>
        <dbReference type="PIRSR" id="PIRSR602401-1"/>
    </source>
</evidence>
<dbReference type="InterPro" id="IPR050182">
    <property type="entry name" value="Cytochrome_P450_fam2"/>
</dbReference>
<evidence type="ECO:0000256" key="3">
    <source>
        <dbReference type="ARBA" id="ARBA00022723"/>
    </source>
</evidence>
<keyword evidence="5 7" id="KW-0408">Iron</keyword>
<evidence type="ECO:0000256" key="5">
    <source>
        <dbReference type="ARBA" id="ARBA00023004"/>
    </source>
</evidence>
<dbReference type="Pfam" id="PF00067">
    <property type="entry name" value="p450"/>
    <property type="match status" value="1"/>
</dbReference>
<keyword evidence="12" id="KW-1267">Proteomics identification</keyword>
<dbReference type="STRING" id="6239.C12D5.7.1"/>
<evidence type="ECO:0000256" key="6">
    <source>
        <dbReference type="ARBA" id="ARBA00023033"/>
    </source>
</evidence>
<dbReference type="GeneID" id="179148"/>
<evidence type="ECO:0000256" key="2">
    <source>
        <dbReference type="ARBA" id="ARBA00010617"/>
    </source>
</evidence>
<keyword evidence="4 8" id="KW-0560">Oxidoreductase</keyword>
<evidence type="ECO:0000256" key="4">
    <source>
        <dbReference type="ARBA" id="ARBA00023002"/>
    </source>
</evidence>
<evidence type="ECO:0007829" key="12">
    <source>
        <dbReference type="PeptideAtlas" id="Q27470"/>
    </source>
</evidence>
<name>Q27470_CAEEL</name>
<dbReference type="SMR" id="Q27470"/>
<dbReference type="EMBL" id="BX284605">
    <property type="protein sequence ID" value="CCD64274.1"/>
    <property type="molecule type" value="Genomic_DNA"/>
</dbReference>
<dbReference type="Reactome" id="R-CEL-2142670">
    <property type="pathway name" value="Synthesis of epoxy (EET) and dihydroxyeicosatrienoic acids (DHET)"/>
</dbReference>
<dbReference type="Gene3D" id="1.10.630.10">
    <property type="entry name" value="Cytochrome P450"/>
    <property type="match status" value="1"/>
</dbReference>
<dbReference type="Bgee" id="WBGene00015709">
    <property type="expression patterns" value="Expressed in pharyngeal muscle cell (C elegans) and 3 other cell types or tissues"/>
</dbReference>
<dbReference type="Reactome" id="R-CEL-2142816">
    <property type="pathway name" value="Synthesis of (16-20)-hydroxyeicosatetraenoic acids (HETE)"/>
</dbReference>
<dbReference type="KEGG" id="cel:CELE_C12D5.7"/>
<dbReference type="PANTHER" id="PTHR24300:SF181">
    <property type="entry name" value="CYTOCHROME P450 FAMILY"/>
    <property type="match status" value="1"/>
</dbReference>
<dbReference type="PROSITE" id="PS00086">
    <property type="entry name" value="CYTOCHROME_P450"/>
    <property type="match status" value="1"/>
</dbReference>
<keyword evidence="7 8" id="KW-0349">Heme</keyword>
<accession>Q27470</accession>
<feature type="binding site" description="axial binding residue" evidence="7">
    <location>
        <position position="436"/>
    </location>
    <ligand>
        <name>heme</name>
        <dbReference type="ChEBI" id="CHEBI:30413"/>
    </ligand>
    <ligandPart>
        <name>Fe</name>
        <dbReference type="ChEBI" id="CHEBI:18248"/>
    </ligandPart>
</feature>
<keyword evidence="3 7" id="KW-0479">Metal-binding</keyword>
<dbReference type="GO" id="GO:0005737">
    <property type="term" value="C:cytoplasm"/>
    <property type="evidence" value="ECO:0000318"/>
    <property type="project" value="GO_Central"/>
</dbReference>
<gene>
    <name evidence="11" type="primary">cyp-33a1</name>
    <name evidence="9" type="synonym">cyp-33A1</name>
    <name evidence="11" type="ORF">C12D5.7</name>
    <name evidence="9" type="ORF">CELE_C12D5.7</name>
</gene>
<dbReference type="InterPro" id="IPR002401">
    <property type="entry name" value="Cyt_P450_E_grp-I"/>
</dbReference>
<reference evidence="9 10" key="1">
    <citation type="journal article" date="1998" name="Science">
        <title>Genome sequence of the nematode C. elegans: a platform for investigating biology.</title>
        <authorList>
            <consortium name="The C. elegans sequencing consortium"/>
            <person name="Sulson J.E."/>
            <person name="Waterston R."/>
        </authorList>
    </citation>
    <scope>NUCLEOTIDE SEQUENCE [LARGE SCALE GENOMIC DNA]</scope>
    <source>
        <strain evidence="9 10">Bristol N2</strain>
    </source>
</reference>
<dbReference type="Proteomes" id="UP000001940">
    <property type="component" value="Chromosome V"/>
</dbReference>
<dbReference type="GO" id="GO:0006082">
    <property type="term" value="P:organic acid metabolic process"/>
    <property type="evidence" value="ECO:0000318"/>
    <property type="project" value="GO_Central"/>
</dbReference>
<dbReference type="InterPro" id="IPR036396">
    <property type="entry name" value="Cyt_P450_sf"/>
</dbReference>
<dbReference type="WormBase" id="C12D5.7">
    <property type="protein sequence ID" value="CE06809"/>
    <property type="gene ID" value="WBGene00015709"/>
    <property type="gene designation" value="cyp-33A1"/>
</dbReference>
<evidence type="ECO:0000313" key="10">
    <source>
        <dbReference type="Proteomes" id="UP000001940"/>
    </source>
</evidence>
<keyword evidence="6 8" id="KW-0503">Monooxygenase</keyword>
<dbReference type="Reactome" id="R-CEL-9749641">
    <property type="pathway name" value="Aspirin ADME"/>
</dbReference>
<dbReference type="InterPro" id="IPR001128">
    <property type="entry name" value="Cyt_P450"/>
</dbReference>
<dbReference type="CTD" id="179148"/>
<dbReference type="Reactome" id="R-CEL-211935">
    <property type="pathway name" value="Fatty acids"/>
</dbReference>
<dbReference type="InParanoid" id="Q27470"/>
<dbReference type="OMA" id="NMCFDMW"/>
<dbReference type="GO" id="GO:0016712">
    <property type="term" value="F:oxidoreductase activity, acting on paired donors, with incorporation or reduction of molecular oxygen, reduced flavin or flavoprotein as one donor, and incorporation of one atom of oxygen"/>
    <property type="evidence" value="ECO:0000318"/>
    <property type="project" value="GO_Central"/>
</dbReference>
<dbReference type="Reactome" id="R-CEL-9753281">
    <property type="pathway name" value="Paracetamol ADME"/>
</dbReference>
<dbReference type="GO" id="GO:0006805">
    <property type="term" value="P:xenobiotic metabolic process"/>
    <property type="evidence" value="ECO:0000318"/>
    <property type="project" value="GO_Central"/>
</dbReference>
<dbReference type="AlphaFoldDB" id="Q27470"/>
<comment type="similarity">
    <text evidence="2 8">Belongs to the cytochrome P450 family.</text>
</comment>
<evidence type="ECO:0000313" key="9">
    <source>
        <dbReference type="EMBL" id="CCD64274.1"/>
    </source>
</evidence>
<dbReference type="Reactome" id="R-CEL-211945">
    <property type="pathway name" value="Phase I - Functionalization of compounds"/>
</dbReference>
<dbReference type="PRINTS" id="PR00463">
    <property type="entry name" value="EP450I"/>
</dbReference>
<dbReference type="Reactome" id="R-CEL-9027307">
    <property type="pathway name" value="Biosynthesis of maresin-like SPMs"/>
</dbReference>
<dbReference type="FunCoup" id="Q27470">
    <property type="interactions" value="281"/>
</dbReference>
<evidence type="ECO:0000313" key="11">
    <source>
        <dbReference type="WormBase" id="C12D5.7"/>
    </source>
</evidence>
<dbReference type="PRINTS" id="PR00385">
    <property type="entry name" value="P450"/>
</dbReference>
<proteinExistence type="evidence at protein level"/>
<dbReference type="CDD" id="cd20617">
    <property type="entry name" value="CYP1_2-like"/>
    <property type="match status" value="1"/>
</dbReference>
<dbReference type="GO" id="GO:0020037">
    <property type="term" value="F:heme binding"/>
    <property type="evidence" value="ECO:0000318"/>
    <property type="project" value="GO_Central"/>
</dbReference>
<dbReference type="HOGENOM" id="CLU_001570_22_3_1"/>
<dbReference type="Reactome" id="R-CEL-211981">
    <property type="pathway name" value="Xenobiotics"/>
</dbReference>
<dbReference type="FunFam" id="1.10.630.10:FF:000036">
    <property type="entry name" value="CYtochrome P450 family"/>
    <property type="match status" value="1"/>
</dbReference>
<dbReference type="eggNOG" id="KOG0156">
    <property type="taxonomic scope" value="Eukaryota"/>
</dbReference>
<dbReference type="PeptideAtlas" id="Q27470"/>
<evidence type="ECO:0000256" key="8">
    <source>
        <dbReference type="RuleBase" id="RU000461"/>
    </source>
</evidence>
<dbReference type="InterPro" id="IPR017972">
    <property type="entry name" value="Cyt_P450_CS"/>
</dbReference>
<dbReference type="Reactome" id="R-CEL-5423646">
    <property type="pathway name" value="Aflatoxin activation and detoxification"/>
</dbReference>
<dbReference type="Reactome" id="R-CEL-211958">
    <property type="pathway name" value="Miscellaneous substrates"/>
</dbReference>
<dbReference type="PIR" id="T30066">
    <property type="entry name" value="T30066"/>
</dbReference>
<organism evidence="9 10">
    <name type="scientific">Caenorhabditis elegans</name>
    <dbReference type="NCBI Taxonomy" id="6239"/>
    <lineage>
        <taxon>Eukaryota</taxon>
        <taxon>Metazoa</taxon>
        <taxon>Ecdysozoa</taxon>
        <taxon>Nematoda</taxon>
        <taxon>Chromadorea</taxon>
        <taxon>Rhabditida</taxon>
        <taxon>Rhabditina</taxon>
        <taxon>Rhabditomorpha</taxon>
        <taxon>Rhabditoidea</taxon>
        <taxon>Rhabditidae</taxon>
        <taxon>Peloderinae</taxon>
        <taxon>Caenorhabditis</taxon>
    </lineage>
</organism>
<protein>
    <submittedName>
        <fullName evidence="9">CYtochrome P450 family</fullName>
    </submittedName>
</protein>
<dbReference type="SUPFAM" id="SSF48264">
    <property type="entry name" value="Cytochrome P450"/>
    <property type="match status" value="1"/>
</dbReference>
<dbReference type="PaxDb" id="6239-C12D5.7"/>
<dbReference type="PANTHER" id="PTHR24300">
    <property type="entry name" value="CYTOCHROME P450 508A4-RELATED"/>
    <property type="match status" value="1"/>
</dbReference>
<dbReference type="AGR" id="WB:WBGene00015709"/>
<dbReference type="PhylomeDB" id="Q27470"/>
<comment type="cofactor">
    <cofactor evidence="1 7">
        <name>heme</name>
        <dbReference type="ChEBI" id="CHEBI:30413"/>
    </cofactor>
</comment>
<dbReference type="Reactome" id="R-CEL-211999">
    <property type="pathway name" value="CYP2E1 reactions"/>
</dbReference>
<dbReference type="OrthoDB" id="1055148at2759"/>
<keyword evidence="10" id="KW-1185">Reference proteome</keyword>
<dbReference type="RefSeq" id="NP_504988.1">
    <property type="nucleotide sequence ID" value="NM_072587.6"/>
</dbReference>
<evidence type="ECO:0000256" key="1">
    <source>
        <dbReference type="ARBA" id="ARBA00001971"/>
    </source>
</evidence>
<dbReference type="UCSC" id="C12D5.7">
    <property type="organism name" value="c. elegans"/>
</dbReference>
<sequence length="492" mass="56770">MIFFLLLTAFVLYLFNEFYWKRRGLPPGPIPLPIIGNMIELFSYPPPTAAYDAWTKKFGKIYTVWMGTDPAVIITGYKELKDTFVNDGHSYLDKMIYSKLNTSLRGGDYGVIDTNGNTWKEHRKFALHTLRDFGMGKEAMEASIQLEVDKIDEELKKVEGKEVNIQEHFDLAIGNIINQFLFGNRFKDSSKFNELKKLLDLFFEVQGSLRVYFAYTVDFLPQWMVELLTPDVSRVRDGIYQFFDEQIEEHRQEIDFETSDSKDYVETFMKEQKKREAEGDFASFSNEQLKNMCFDMWVAGMHTTTNTMGFLTAFALNNMDAQRKMQKELTEVIGDRVVTMKDKLNLPYTNAFINEAQRCANLVPMNLPHAVTRDVQLLGCTIPKGTTVIHQISSVMSDPEIFEEPERFVPERYLDESGNLKKIEELVPFSIGKRVCLGEGLARMELFLFTANSFNRYEFNCGSNGVPSLERTFAFIAKAQDYTCQVKPRYSS</sequence>